<feature type="compositionally biased region" description="Low complexity" evidence="1">
    <location>
        <begin position="64"/>
        <end position="80"/>
    </location>
</feature>
<comment type="caution">
    <text evidence="2">The sequence shown here is derived from an EMBL/GenBank/DDBJ whole genome shotgun (WGS) entry which is preliminary data.</text>
</comment>
<dbReference type="EMBL" id="JBHTBJ010000018">
    <property type="protein sequence ID" value="MFC7277008.1"/>
    <property type="molecule type" value="Genomic_DNA"/>
</dbReference>
<gene>
    <name evidence="2" type="ORF">ACFQS1_23700</name>
</gene>
<keyword evidence="3" id="KW-1185">Reference proteome</keyword>
<organism evidence="2 3">
    <name type="scientific">Paractinoplanes rhizophilus</name>
    <dbReference type="NCBI Taxonomy" id="1416877"/>
    <lineage>
        <taxon>Bacteria</taxon>
        <taxon>Bacillati</taxon>
        <taxon>Actinomycetota</taxon>
        <taxon>Actinomycetes</taxon>
        <taxon>Micromonosporales</taxon>
        <taxon>Micromonosporaceae</taxon>
        <taxon>Paractinoplanes</taxon>
    </lineage>
</organism>
<evidence type="ECO:0000313" key="2">
    <source>
        <dbReference type="EMBL" id="MFC7277008.1"/>
    </source>
</evidence>
<evidence type="ECO:0000256" key="1">
    <source>
        <dbReference type="SAM" id="MobiDB-lite"/>
    </source>
</evidence>
<accession>A0ABW2HV52</accession>
<evidence type="ECO:0000313" key="3">
    <source>
        <dbReference type="Proteomes" id="UP001596548"/>
    </source>
</evidence>
<reference evidence="3" key="1">
    <citation type="journal article" date="2019" name="Int. J. Syst. Evol. Microbiol.">
        <title>The Global Catalogue of Microorganisms (GCM) 10K type strain sequencing project: providing services to taxonomists for standard genome sequencing and annotation.</title>
        <authorList>
            <consortium name="The Broad Institute Genomics Platform"/>
            <consortium name="The Broad Institute Genome Sequencing Center for Infectious Disease"/>
            <person name="Wu L."/>
            <person name="Ma J."/>
        </authorList>
    </citation>
    <scope>NUCLEOTIDE SEQUENCE [LARGE SCALE GENOMIC DNA]</scope>
    <source>
        <strain evidence="3">XZYJT-10</strain>
    </source>
</reference>
<dbReference type="Proteomes" id="UP001596548">
    <property type="component" value="Unassembled WGS sequence"/>
</dbReference>
<sequence>MRKRSRGPADEVGREAGDTGREAGDTGRGAEDTGRDADGVGRGIGTSGALPERGTDGIGPEVDGSSGRRPSSSAAPCRVA</sequence>
<feature type="compositionally biased region" description="Basic and acidic residues" evidence="1">
    <location>
        <begin position="7"/>
        <end position="39"/>
    </location>
</feature>
<name>A0ABW2HV52_9ACTN</name>
<dbReference type="RefSeq" id="WP_378972040.1">
    <property type="nucleotide sequence ID" value="NZ_JBHTBJ010000018.1"/>
</dbReference>
<protein>
    <submittedName>
        <fullName evidence="2">Uncharacterized protein</fullName>
    </submittedName>
</protein>
<feature type="region of interest" description="Disordered" evidence="1">
    <location>
        <begin position="1"/>
        <end position="80"/>
    </location>
</feature>
<proteinExistence type="predicted"/>